<evidence type="ECO:0000256" key="6">
    <source>
        <dbReference type="ARBA" id="ARBA00022723"/>
    </source>
</evidence>
<dbReference type="SUPFAM" id="SSF56112">
    <property type="entry name" value="Protein kinase-like (PK-like)"/>
    <property type="match status" value="1"/>
</dbReference>
<dbReference type="OrthoDB" id="9806704at2"/>
<keyword evidence="11" id="KW-0115">cAMP biosynthesis</keyword>
<evidence type="ECO:0000256" key="10">
    <source>
        <dbReference type="ARBA" id="ARBA00022989"/>
    </source>
</evidence>
<name>A0A1M7ZH65_9BACT</name>
<dbReference type="PROSITE" id="PS00452">
    <property type="entry name" value="GUANYLATE_CYCLASE_1"/>
    <property type="match status" value="1"/>
</dbReference>
<dbReference type="InterPro" id="IPR011990">
    <property type="entry name" value="TPR-like_helical_dom_sf"/>
</dbReference>
<dbReference type="GO" id="GO:0046872">
    <property type="term" value="F:metal ion binding"/>
    <property type="evidence" value="ECO:0007669"/>
    <property type="project" value="UniProtKB-KW"/>
</dbReference>
<dbReference type="InterPro" id="IPR003018">
    <property type="entry name" value="GAF"/>
</dbReference>
<dbReference type="PANTHER" id="PTHR43642">
    <property type="entry name" value="HYBRID SIGNAL TRANSDUCTION HISTIDINE KINASE G"/>
    <property type="match status" value="1"/>
</dbReference>
<dbReference type="InterPro" id="IPR000719">
    <property type="entry name" value="Prot_kinase_dom"/>
</dbReference>
<proteinExistence type="inferred from homology"/>
<dbReference type="SUPFAM" id="SSF52540">
    <property type="entry name" value="P-loop containing nucleoside triphosphate hydrolases"/>
    <property type="match status" value="1"/>
</dbReference>
<evidence type="ECO:0000259" key="21">
    <source>
        <dbReference type="PROSITE" id="PS50125"/>
    </source>
</evidence>
<evidence type="ECO:0000256" key="8">
    <source>
        <dbReference type="ARBA" id="ARBA00022840"/>
    </source>
</evidence>
<dbReference type="Pfam" id="PF00211">
    <property type="entry name" value="Guanylate_cyc"/>
    <property type="match status" value="1"/>
</dbReference>
<dbReference type="InterPro" id="IPR053159">
    <property type="entry name" value="Hybrid_Histidine_Kinase"/>
</dbReference>
<dbReference type="SUPFAM" id="SSF55073">
    <property type="entry name" value="Nucleotide cyclase"/>
    <property type="match status" value="1"/>
</dbReference>
<dbReference type="PANTHER" id="PTHR43642:SF1">
    <property type="entry name" value="HYBRID SIGNAL TRANSDUCTION HISTIDINE KINASE G"/>
    <property type="match status" value="1"/>
</dbReference>
<comment type="similarity">
    <text evidence="17">Belongs to the adenylyl cyclase class-4/guanylyl cyclase family.</text>
</comment>
<evidence type="ECO:0000259" key="20">
    <source>
        <dbReference type="PROSITE" id="PS50011"/>
    </source>
</evidence>
<dbReference type="SMART" id="SM00220">
    <property type="entry name" value="S_TKc"/>
    <property type="match status" value="1"/>
</dbReference>
<evidence type="ECO:0000256" key="19">
    <source>
        <dbReference type="SAM" id="MobiDB-lite"/>
    </source>
</evidence>
<evidence type="ECO:0000256" key="5">
    <source>
        <dbReference type="ARBA" id="ARBA00022692"/>
    </source>
</evidence>
<dbReference type="GO" id="GO:0004016">
    <property type="term" value="F:adenylate cyclase activity"/>
    <property type="evidence" value="ECO:0007669"/>
    <property type="project" value="UniProtKB-EC"/>
</dbReference>
<dbReference type="PROSITE" id="PS50125">
    <property type="entry name" value="GUANYLATE_CYCLASE_2"/>
    <property type="match status" value="1"/>
</dbReference>
<dbReference type="GO" id="GO:0005524">
    <property type="term" value="F:ATP binding"/>
    <property type="evidence" value="ECO:0007669"/>
    <property type="project" value="UniProtKB-KW"/>
</dbReference>
<dbReference type="EMBL" id="FRXN01000005">
    <property type="protein sequence ID" value="SHO64255.1"/>
    <property type="molecule type" value="Genomic_DNA"/>
</dbReference>
<evidence type="ECO:0000256" key="16">
    <source>
        <dbReference type="ARBA" id="ARBA00064436"/>
    </source>
</evidence>
<keyword evidence="12" id="KW-0472">Membrane</keyword>
<keyword evidence="23" id="KW-1185">Reference proteome</keyword>
<accession>A0A1M7ZH65</accession>
<dbReference type="CDD" id="cd07302">
    <property type="entry name" value="CHD"/>
    <property type="match status" value="1"/>
</dbReference>
<dbReference type="Pfam" id="PF13191">
    <property type="entry name" value="AAA_16"/>
    <property type="match status" value="1"/>
</dbReference>
<comment type="catalytic activity">
    <reaction evidence="1">
        <text>ATP = 3',5'-cyclic AMP + diphosphate</text>
        <dbReference type="Rhea" id="RHEA:15389"/>
        <dbReference type="ChEBI" id="CHEBI:30616"/>
        <dbReference type="ChEBI" id="CHEBI:33019"/>
        <dbReference type="ChEBI" id="CHEBI:58165"/>
        <dbReference type="EC" id="4.6.1.1"/>
    </reaction>
</comment>
<evidence type="ECO:0000256" key="15">
    <source>
        <dbReference type="ARBA" id="ARBA00032637"/>
    </source>
</evidence>
<dbReference type="Gene3D" id="3.30.70.1230">
    <property type="entry name" value="Nucleotide cyclase"/>
    <property type="match status" value="1"/>
</dbReference>
<dbReference type="STRING" id="1073327.SAMN04488108_3327"/>
<dbReference type="InterPro" id="IPR018297">
    <property type="entry name" value="A/G_cyclase_CS"/>
</dbReference>
<evidence type="ECO:0000256" key="3">
    <source>
        <dbReference type="ARBA" id="ARBA00012201"/>
    </source>
</evidence>
<evidence type="ECO:0000256" key="1">
    <source>
        <dbReference type="ARBA" id="ARBA00001593"/>
    </source>
</evidence>
<dbReference type="GO" id="GO:0004672">
    <property type="term" value="F:protein kinase activity"/>
    <property type="evidence" value="ECO:0007669"/>
    <property type="project" value="InterPro"/>
</dbReference>
<protein>
    <recommendedName>
        <fullName evidence="4">Adenylate cyclase</fullName>
        <ecNumber evidence="3">4.6.1.1</ecNumber>
    </recommendedName>
    <alternativeName>
        <fullName evidence="14">ATP pyrophosphate-lyase</fullName>
    </alternativeName>
    <alternativeName>
        <fullName evidence="15">Adenylyl cyclase</fullName>
    </alternativeName>
</protein>
<keyword evidence="5" id="KW-0812">Transmembrane</keyword>
<gene>
    <name evidence="22" type="ORF">SAMN04488108_3327</name>
</gene>
<evidence type="ECO:0000256" key="2">
    <source>
        <dbReference type="ARBA" id="ARBA00004167"/>
    </source>
</evidence>
<dbReference type="EC" id="4.6.1.1" evidence="3"/>
<dbReference type="Pfam" id="PF01590">
    <property type="entry name" value="GAF"/>
    <property type="match status" value="1"/>
</dbReference>
<keyword evidence="18" id="KW-0175">Coiled coil</keyword>
<dbReference type="InterPro" id="IPR011009">
    <property type="entry name" value="Kinase-like_dom_sf"/>
</dbReference>
<keyword evidence="9" id="KW-0460">Magnesium</keyword>
<dbReference type="InterPro" id="IPR001054">
    <property type="entry name" value="A/G_cyclase"/>
</dbReference>
<dbReference type="SMART" id="SM00044">
    <property type="entry name" value="CYCc"/>
    <property type="match status" value="1"/>
</dbReference>
<evidence type="ECO:0000256" key="14">
    <source>
        <dbReference type="ARBA" id="ARBA00032597"/>
    </source>
</evidence>
<feature type="domain" description="Protein kinase" evidence="20">
    <location>
        <begin position="1"/>
        <end position="267"/>
    </location>
</feature>
<dbReference type="Pfam" id="PF00069">
    <property type="entry name" value="Pkinase"/>
    <property type="match status" value="1"/>
</dbReference>
<dbReference type="RefSeq" id="WP_073572945.1">
    <property type="nucleotide sequence ID" value="NZ_FRXN01000005.1"/>
</dbReference>
<dbReference type="FunFam" id="3.30.70.1230:FF:000033">
    <property type="entry name" value="Adenylate cyclase"/>
    <property type="match status" value="1"/>
</dbReference>
<dbReference type="GO" id="GO:0035556">
    <property type="term" value="P:intracellular signal transduction"/>
    <property type="evidence" value="ECO:0007669"/>
    <property type="project" value="InterPro"/>
</dbReference>
<dbReference type="GO" id="GO:0005886">
    <property type="term" value="C:plasma membrane"/>
    <property type="evidence" value="ECO:0007669"/>
    <property type="project" value="UniProtKB-ARBA"/>
</dbReference>
<evidence type="ECO:0000256" key="17">
    <source>
        <dbReference type="RuleBase" id="RU000405"/>
    </source>
</evidence>
<dbReference type="SUPFAM" id="SSF48452">
    <property type="entry name" value="TPR-like"/>
    <property type="match status" value="1"/>
</dbReference>
<comment type="subunit">
    <text evidence="16">Homodimer. Can also exist as monomer.</text>
</comment>
<keyword evidence="7" id="KW-0547">Nucleotide-binding</keyword>
<keyword evidence="13 17" id="KW-0456">Lyase</keyword>
<evidence type="ECO:0000313" key="22">
    <source>
        <dbReference type="EMBL" id="SHO64255.1"/>
    </source>
</evidence>
<evidence type="ECO:0000256" key="13">
    <source>
        <dbReference type="ARBA" id="ARBA00023239"/>
    </source>
</evidence>
<evidence type="ECO:0000256" key="7">
    <source>
        <dbReference type="ARBA" id="ARBA00022741"/>
    </source>
</evidence>
<evidence type="ECO:0000256" key="11">
    <source>
        <dbReference type="ARBA" id="ARBA00022998"/>
    </source>
</evidence>
<evidence type="ECO:0000256" key="4">
    <source>
        <dbReference type="ARBA" id="ARBA00021420"/>
    </source>
</evidence>
<evidence type="ECO:0000313" key="23">
    <source>
        <dbReference type="Proteomes" id="UP000184609"/>
    </source>
</evidence>
<keyword evidence="6" id="KW-0479">Metal-binding</keyword>
<reference evidence="23" key="1">
    <citation type="submission" date="2016-12" db="EMBL/GenBank/DDBJ databases">
        <authorList>
            <person name="Varghese N."/>
            <person name="Submissions S."/>
        </authorList>
    </citation>
    <scope>NUCLEOTIDE SEQUENCE [LARGE SCALE GENOMIC DNA]</scope>
    <source>
        <strain evidence="23">DSM 25035</strain>
    </source>
</reference>
<dbReference type="Proteomes" id="UP000184609">
    <property type="component" value="Unassembled WGS sequence"/>
</dbReference>
<feature type="coiled-coil region" evidence="18">
    <location>
        <begin position="1459"/>
        <end position="1486"/>
    </location>
</feature>
<dbReference type="InterPro" id="IPR029787">
    <property type="entry name" value="Nucleotide_cyclase"/>
</dbReference>
<comment type="subcellular location">
    <subcellularLocation>
        <location evidence="2">Membrane</location>
        <topology evidence="2">Single-pass membrane protein</topology>
    </subcellularLocation>
</comment>
<keyword evidence="8" id="KW-0067">ATP-binding</keyword>
<dbReference type="SUPFAM" id="SSF55781">
    <property type="entry name" value="GAF domain-like"/>
    <property type="match status" value="1"/>
</dbReference>
<dbReference type="InterPro" id="IPR041664">
    <property type="entry name" value="AAA_16"/>
</dbReference>
<dbReference type="SMART" id="SM00065">
    <property type="entry name" value="GAF"/>
    <property type="match status" value="1"/>
</dbReference>
<organism evidence="22 23">
    <name type="scientific">Algoriphagus zhangzhouensis</name>
    <dbReference type="NCBI Taxonomy" id="1073327"/>
    <lineage>
        <taxon>Bacteria</taxon>
        <taxon>Pseudomonadati</taxon>
        <taxon>Bacteroidota</taxon>
        <taxon>Cytophagia</taxon>
        <taxon>Cytophagales</taxon>
        <taxon>Cyclobacteriaceae</taxon>
        <taxon>Algoriphagus</taxon>
    </lineage>
</organism>
<evidence type="ECO:0000256" key="12">
    <source>
        <dbReference type="ARBA" id="ARBA00023136"/>
    </source>
</evidence>
<feature type="compositionally biased region" description="Low complexity" evidence="19">
    <location>
        <begin position="8"/>
        <end position="19"/>
    </location>
</feature>
<dbReference type="PROSITE" id="PS50011">
    <property type="entry name" value="PROTEIN_KINASE_DOM"/>
    <property type="match status" value="1"/>
</dbReference>
<dbReference type="Gene3D" id="3.40.50.300">
    <property type="entry name" value="P-loop containing nucleotide triphosphate hydrolases"/>
    <property type="match status" value="1"/>
</dbReference>
<dbReference type="InterPro" id="IPR029016">
    <property type="entry name" value="GAF-like_dom_sf"/>
</dbReference>
<dbReference type="Gene3D" id="1.10.510.10">
    <property type="entry name" value="Transferase(Phosphotransferase) domain 1"/>
    <property type="match status" value="1"/>
</dbReference>
<sequence length="1709" mass="195003">MKWQILNSSIDSDQQDSGSVMDQNSGTKKIALSSLSQIETIKATNEASFSGFSVTGFREIFESENNGSEMILKLQYIQGESLREFLAKPRKIEEKLKICIAITKRLAEVHRKEFVHLNLNPDHILIEEKTGQIFFISLGLATRIKRKIGLERHLVFMEADYDFIAPEQTGRISTEIGFYTDIYTLGIIFYWIFAKEVPFESKEKAAKIHAHIALTPKRLSEKINISQILSDLIMKMIEKDVQFRYQSAQGVLYDLEMLLEAEVHEFDVSGFLLATQDASGKLVFSDQLYARDTQIKQLMDAFSRASENEKGLVYVSGNSGVGKSALVERLYRPVVQSGGFFISGKFDQLRADVPYSAFSQALGKLMHQIMLLNEAELNKWKSKLQSLLMPIGRVLFEVIPGLEKLLTNEPEIPHLSGAEAQLRFNYALIRFFRVFSEMGKPVFIFIDDLQWSDVSSLDLMKTILINSDLNNILIVGAYRDNEITLGHLFQHFKMELEELGIRPEEILLENLKEEDVQLLVSNVLGKSNRDLDELSSIVFKKSAGNALFANQFLKAIYKNEMLYFDSDEGSWKWNTNKLISFNVEGDIVNLFLETINQLPEETISILKIASCIGNKFNLLDLVVISEKEKEEVMKDFNLALDLDLVIENLSGSYFFVHDRVQQAIYSLIDEEGKKEIHLKIARTFLASTNGKRPKEGIFEIVNQYNFGKELISDPQEIKVLCELNSIAGQRAQNSTAYVLAMQYFENGLELLSEDAWKNDRDFTYDLYLKSASAAYQCNNQELFDKYTQLLDTHAISTLDKLKLADLKIQNANVENDQRRVIEIGLEILKSVNINLKSHPSQLNVLLGFVRTNFRLASFSEEDILNLPKIEDEELLIAMSIMHHMALAAYLTEPNLLPLIMFELIRLTLKFGLGQKTPVAFVVFGYINIAFMGNMAKGLKMGQLGNSIFEILQNQDEFVSFKQVYVMFISHWLKHLAESIPELEQALKKGLETGDFEFTSIIGQLIIYWNFYGGETIPKILLRGELLAKQILPLNQIMQIRRIDLFRQSALCLLDGVENFDVLKGELFNEQEVDFPDVPAFSLYYHNLYSQKKFLALVFNRNETAWKYCSQEKNHLIPVKGSITEMLFLFYENLCITPIYASRSSSEQKALLKICKKNIKLIGGLVKHSEVNFQHRHEFMKAELETLKGNFDLAIKSYTYAIRYARIHKYIQDEAMIWERAGNYFNSQHQPEAAQFYLSNAYKSYEKWGAKAKLTQMKEVYDQFISAEEIGLNANILDLDTILKTIKLISGEMKLENILTGLMQLVSENAGADRAFLITVEKNHKLIKASIDNSTNDIQVLQDIPYEEFDEISHSVINYVLRSGETLVLDDATKILPYSDEDYIEENQVKSILCIPQKNSAVGFSILYLENRLLSGAFTKERIEILQVMATQTAISLQNAMLLESTNQLNEKLIEEVEVRKGVEESLRLNEKRLEEYNANLESKVKERTLDLQVEKEKSDELLLNILPLDIARELKEKGSAQSKKYDSVTVMFTDFKGFSMIAEKMNAEDLVSEIDYCFKEFDRIIERHGVEKIKTIGDSYMAAGGIPIKNDTHPIDVIHAAIEIQEFIEDFKARSVIQNKPVFELRIGIHTGSIVAGIVGLNKFAYDIWGDTVNLASRMESSGEAGKINISGSTYELVKDHFSCTYRGKVQAKNKGEVDMYFVEKIAID</sequence>
<feature type="region of interest" description="Disordered" evidence="19">
    <location>
        <begin position="1"/>
        <end position="24"/>
    </location>
</feature>
<dbReference type="GO" id="GO:0006171">
    <property type="term" value="P:cAMP biosynthetic process"/>
    <property type="evidence" value="ECO:0007669"/>
    <property type="project" value="UniProtKB-KW"/>
</dbReference>
<evidence type="ECO:0000256" key="9">
    <source>
        <dbReference type="ARBA" id="ARBA00022842"/>
    </source>
</evidence>
<keyword evidence="10" id="KW-1133">Transmembrane helix</keyword>
<feature type="domain" description="Guanylate cyclase" evidence="21">
    <location>
        <begin position="1529"/>
        <end position="1660"/>
    </location>
</feature>
<evidence type="ECO:0000256" key="18">
    <source>
        <dbReference type="SAM" id="Coils"/>
    </source>
</evidence>
<dbReference type="Gene3D" id="3.30.450.40">
    <property type="match status" value="1"/>
</dbReference>
<dbReference type="InterPro" id="IPR027417">
    <property type="entry name" value="P-loop_NTPase"/>
</dbReference>